<evidence type="ECO:0000256" key="2">
    <source>
        <dbReference type="SAM" id="MobiDB-lite"/>
    </source>
</evidence>
<dbReference type="SUPFAM" id="SSF55874">
    <property type="entry name" value="ATPase domain of HSP90 chaperone/DNA topoisomerase II/histidine kinase"/>
    <property type="match status" value="1"/>
</dbReference>
<dbReference type="InterPro" id="IPR036890">
    <property type="entry name" value="HATPase_C_sf"/>
</dbReference>
<dbReference type="PANTHER" id="PTHR35526">
    <property type="entry name" value="ANTI-SIGMA-F FACTOR RSBW-RELATED"/>
    <property type="match status" value="1"/>
</dbReference>
<keyword evidence="1" id="KW-0723">Serine/threonine-protein kinase</keyword>
<dbReference type="GO" id="GO:0004674">
    <property type="term" value="F:protein serine/threonine kinase activity"/>
    <property type="evidence" value="ECO:0007669"/>
    <property type="project" value="UniProtKB-KW"/>
</dbReference>
<dbReference type="Gene3D" id="3.30.565.10">
    <property type="entry name" value="Histidine kinase-like ATPase, C-terminal domain"/>
    <property type="match status" value="1"/>
</dbReference>
<keyword evidence="4" id="KW-0547">Nucleotide-binding</keyword>
<keyword evidence="1" id="KW-0418">Kinase</keyword>
<gene>
    <name evidence="4" type="ORF">DPM19_22450</name>
</gene>
<dbReference type="Pfam" id="PF13581">
    <property type="entry name" value="HATPase_c_2"/>
    <property type="match status" value="1"/>
</dbReference>
<evidence type="ECO:0000259" key="3">
    <source>
        <dbReference type="Pfam" id="PF13581"/>
    </source>
</evidence>
<proteinExistence type="predicted"/>
<dbReference type="InterPro" id="IPR003594">
    <property type="entry name" value="HATPase_dom"/>
</dbReference>
<keyword evidence="5" id="KW-1185">Reference proteome</keyword>
<evidence type="ECO:0000256" key="1">
    <source>
        <dbReference type="ARBA" id="ARBA00022527"/>
    </source>
</evidence>
<reference evidence="4 5" key="1">
    <citation type="submission" date="2018-06" db="EMBL/GenBank/DDBJ databases">
        <title>Actinomadura craniellae sp. nov. isolated from marine sponge Craniella sp.</title>
        <authorList>
            <person name="Li L."/>
            <person name="Xu Q.H."/>
            <person name="Lin H.W."/>
            <person name="Lu Y.H."/>
        </authorList>
    </citation>
    <scope>NUCLEOTIDE SEQUENCE [LARGE SCALE GENOMIC DNA]</scope>
    <source>
        <strain evidence="4 5">LHW63021</strain>
    </source>
</reference>
<evidence type="ECO:0000313" key="5">
    <source>
        <dbReference type="Proteomes" id="UP000251891"/>
    </source>
</evidence>
<dbReference type="CDD" id="cd16936">
    <property type="entry name" value="HATPase_RsbW-like"/>
    <property type="match status" value="1"/>
</dbReference>
<keyword evidence="1" id="KW-0808">Transferase</keyword>
<organism evidence="4 5">
    <name type="scientific">Actinomadura craniellae</name>
    <dbReference type="NCBI Taxonomy" id="2231787"/>
    <lineage>
        <taxon>Bacteria</taxon>
        <taxon>Bacillati</taxon>
        <taxon>Actinomycetota</taxon>
        <taxon>Actinomycetes</taxon>
        <taxon>Streptosporangiales</taxon>
        <taxon>Thermomonosporaceae</taxon>
        <taxon>Actinomadura</taxon>
    </lineage>
</organism>
<dbReference type="EMBL" id="QLYX01000011">
    <property type="protein sequence ID" value="RAY12783.1"/>
    <property type="molecule type" value="Genomic_DNA"/>
</dbReference>
<dbReference type="RefSeq" id="WP_111869971.1">
    <property type="nucleotide sequence ID" value="NZ_QLYX01000011.1"/>
</dbReference>
<dbReference type="PANTHER" id="PTHR35526:SF3">
    <property type="entry name" value="ANTI-SIGMA-F FACTOR RSBW"/>
    <property type="match status" value="1"/>
</dbReference>
<dbReference type="GO" id="GO:0005524">
    <property type="term" value="F:ATP binding"/>
    <property type="evidence" value="ECO:0007669"/>
    <property type="project" value="UniProtKB-KW"/>
</dbReference>
<feature type="region of interest" description="Disordered" evidence="2">
    <location>
        <begin position="75"/>
        <end position="97"/>
    </location>
</feature>
<name>A0A365H3I6_9ACTN</name>
<protein>
    <submittedName>
        <fullName evidence="4">ATP-binding protein</fullName>
    </submittedName>
</protein>
<sequence length="125" mass="13631">MSSRPLRVRLAPVPASVGMARDRTRNHLVSLGCPHLVENAVLVVSELVSNAVRKSPPDRAVEVRVYLDGGKPLIQVEDCSPEAPRRQDPTENDLSGRGLRIVEALSSECGYHPTPTGKVVWARCL</sequence>
<comment type="caution">
    <text evidence="4">The sequence shown here is derived from an EMBL/GenBank/DDBJ whole genome shotgun (WGS) entry which is preliminary data.</text>
</comment>
<accession>A0A365H3I6</accession>
<dbReference type="InterPro" id="IPR050267">
    <property type="entry name" value="Anti-sigma-factor_SerPK"/>
</dbReference>
<keyword evidence="4" id="KW-0067">ATP-binding</keyword>
<dbReference type="Proteomes" id="UP000251891">
    <property type="component" value="Unassembled WGS sequence"/>
</dbReference>
<dbReference type="AlphaFoldDB" id="A0A365H3I6"/>
<feature type="domain" description="Histidine kinase/HSP90-like ATPase" evidence="3">
    <location>
        <begin position="14"/>
        <end position="123"/>
    </location>
</feature>
<evidence type="ECO:0000313" key="4">
    <source>
        <dbReference type="EMBL" id="RAY12783.1"/>
    </source>
</evidence>
<dbReference type="OrthoDB" id="3480034at2"/>